<dbReference type="NCBIfam" id="TIGR04056">
    <property type="entry name" value="OMP_RagA_SusC"/>
    <property type="match status" value="1"/>
</dbReference>
<dbReference type="RefSeq" id="WP_055173439.1">
    <property type="nucleotide sequence ID" value="NZ_CZAI01000009.1"/>
</dbReference>
<evidence type="ECO:0000256" key="5">
    <source>
        <dbReference type="ARBA" id="ARBA00023136"/>
    </source>
</evidence>
<keyword evidence="3 7" id="KW-1134">Transmembrane beta strand</keyword>
<dbReference type="InterPro" id="IPR039426">
    <property type="entry name" value="TonB-dep_rcpt-like"/>
</dbReference>
<evidence type="ECO:0000313" key="10">
    <source>
        <dbReference type="Proteomes" id="UP000095657"/>
    </source>
</evidence>
<dbReference type="Gene3D" id="2.60.40.1120">
    <property type="entry name" value="Carboxypeptidase-like, regulatory domain"/>
    <property type="match status" value="1"/>
</dbReference>
<dbReference type="InterPro" id="IPR023996">
    <property type="entry name" value="TonB-dep_OMP_SusC/RagA"/>
</dbReference>
<sequence>MNENIRKLCAGGIFCLWGTVTLFAQDTARTNLELDYETDNRTVAMREVTYQSDKTRTIKGVILDAKTQEPLIGASVMDVHNQKGTVTDLEGQFTLVVNENTKKLEISFIGYKTSSIKLDNRNTLRILLDEDSQLLDEVVVTGIQTIEKGRATGAYNIVNQEDMKNIYSTSLSEKLEGAVPGLYLDKDNNMTIRGLSTLNANTKPLIVVDGFPLESSELNLNPNDIAQVTVLKDAASASIWGIRAANGVIVITTKRGDKGRVSVNYSGTLTSSGAVDWDDLHILSSDQYVKARFESILDQGISGAAYNGLNELEKIYSQYNQGNITLDNAWSQVNELGRFNNAKQITDNFYRHAFTQQHNVSLSTGGERSSTYLSFSYDQSKTHEVGNEYNKFNLLVNNDFKLHRTFTVAVGLRGTYRNSKNNSIDMTGYEPWQRILNDDGSYYNEYNGVSEEWASDCLALGMRDWHKNTLEMMRMNDNRTKDYNLSTTLKLNWTPIEGLEISSQGSYEFGHIQGTQFYSEEHYTTRDLTNRFTEVEVVDGHPVAILENHLPTSGGIKNLNDTHLYSYSIRNMISYTDSFKDFNYKVMAGNEIYSLEGNNYSNWLWGFDPDLLTSQSINLATLQSGVYGYNGRTQNLDESYSPTYTETLERYVSYFGTANIGYKNRYDVFASVRLDQTNLLTNASKFRNNPSWSVGGKWDIHKEQFFKADFVNALSLRVSYGLTGNIDKSTGPDIVAEALSDYSIPSLNYLMVTNPANPQLGWEKTYSWNAGADYMLFNNRISGSVDFYHKLSKGLLADVDIDPTTGWSKIFKNSATVRNVGLDLALNARILTTTPVKWDMTLNLSYNKNCVTEINYAPSRRGASKGNPMKGQPIGYIAVHRYGGLDENGEPTFMKKGDNTKYSYTELNSLALEDLEFVGTTNPPVFGSLSSNLTYKDFTLSFMITYKFGNKMRLPVPSSSTTGLYSEWFGEEFRWVEGSDNSNKWVPKLYTAGWAPTNRDDCLLFSDKMIDKGDAIYFKSISLTYNATRLLNRIGLKGGSISIGGENLGFWAANRYHLDSDQLISGINSWENSCGLGKSPRLVVGLNINF</sequence>
<evidence type="ECO:0000256" key="2">
    <source>
        <dbReference type="ARBA" id="ARBA00022448"/>
    </source>
</evidence>
<evidence type="ECO:0000259" key="8">
    <source>
        <dbReference type="Pfam" id="PF07715"/>
    </source>
</evidence>
<evidence type="ECO:0000256" key="4">
    <source>
        <dbReference type="ARBA" id="ARBA00022692"/>
    </source>
</evidence>
<evidence type="ECO:0000256" key="1">
    <source>
        <dbReference type="ARBA" id="ARBA00004571"/>
    </source>
</evidence>
<dbReference type="STRING" id="47678.ERS852494_03625"/>
<dbReference type="Pfam" id="PF13715">
    <property type="entry name" value="CarbopepD_reg_2"/>
    <property type="match status" value="1"/>
</dbReference>
<dbReference type="AlphaFoldDB" id="A0A174SL24"/>
<dbReference type="SUPFAM" id="SSF56935">
    <property type="entry name" value="Porins"/>
    <property type="match status" value="1"/>
</dbReference>
<dbReference type="NCBIfam" id="TIGR04057">
    <property type="entry name" value="SusC_RagA_signa"/>
    <property type="match status" value="1"/>
</dbReference>
<keyword evidence="9" id="KW-0675">Receptor</keyword>
<dbReference type="InterPro" id="IPR008969">
    <property type="entry name" value="CarboxyPept-like_regulatory"/>
</dbReference>
<evidence type="ECO:0000256" key="3">
    <source>
        <dbReference type="ARBA" id="ARBA00022452"/>
    </source>
</evidence>
<dbReference type="GO" id="GO:0009279">
    <property type="term" value="C:cell outer membrane"/>
    <property type="evidence" value="ECO:0007669"/>
    <property type="project" value="UniProtKB-SubCell"/>
</dbReference>
<protein>
    <submittedName>
        <fullName evidence="9">TonB-dependent receptor</fullName>
    </submittedName>
</protein>
<keyword evidence="5 7" id="KW-0472">Membrane</keyword>
<dbReference type="SUPFAM" id="SSF49464">
    <property type="entry name" value="Carboxypeptidase regulatory domain-like"/>
    <property type="match status" value="1"/>
</dbReference>
<reference evidence="9 10" key="1">
    <citation type="submission" date="2015-09" db="EMBL/GenBank/DDBJ databases">
        <authorList>
            <consortium name="Pathogen Informatics"/>
        </authorList>
    </citation>
    <scope>NUCLEOTIDE SEQUENCE [LARGE SCALE GENOMIC DNA]</scope>
    <source>
        <strain evidence="9 10">2789STDY5834880</strain>
    </source>
</reference>
<feature type="domain" description="TonB-dependent receptor plug" evidence="8">
    <location>
        <begin position="150"/>
        <end position="248"/>
    </location>
</feature>
<dbReference type="Gene3D" id="2.40.170.20">
    <property type="entry name" value="TonB-dependent receptor, beta-barrel domain"/>
    <property type="match status" value="1"/>
</dbReference>
<organism evidence="9 10">
    <name type="scientific">Bacteroides caccae</name>
    <dbReference type="NCBI Taxonomy" id="47678"/>
    <lineage>
        <taxon>Bacteria</taxon>
        <taxon>Pseudomonadati</taxon>
        <taxon>Bacteroidota</taxon>
        <taxon>Bacteroidia</taxon>
        <taxon>Bacteroidales</taxon>
        <taxon>Bacteroidaceae</taxon>
        <taxon>Bacteroides</taxon>
    </lineage>
</organism>
<dbReference type="EMBL" id="CZAI01000009">
    <property type="protein sequence ID" value="CUP98332.1"/>
    <property type="molecule type" value="Genomic_DNA"/>
</dbReference>
<accession>A0A174SL24</accession>
<comment type="similarity">
    <text evidence="7">Belongs to the TonB-dependent receptor family.</text>
</comment>
<gene>
    <name evidence="9" type="ORF">ERS852494_03625</name>
</gene>
<dbReference type="Proteomes" id="UP000095657">
    <property type="component" value="Unassembled WGS sequence"/>
</dbReference>
<keyword evidence="4 7" id="KW-0812">Transmembrane</keyword>
<dbReference type="PROSITE" id="PS52016">
    <property type="entry name" value="TONB_DEPENDENT_REC_3"/>
    <property type="match status" value="1"/>
</dbReference>
<dbReference type="Gene3D" id="2.170.130.10">
    <property type="entry name" value="TonB-dependent receptor, plug domain"/>
    <property type="match status" value="1"/>
</dbReference>
<evidence type="ECO:0000256" key="7">
    <source>
        <dbReference type="PROSITE-ProRule" id="PRU01360"/>
    </source>
</evidence>
<dbReference type="InterPro" id="IPR037066">
    <property type="entry name" value="Plug_dom_sf"/>
</dbReference>
<keyword evidence="2 7" id="KW-0813">Transport</keyword>
<evidence type="ECO:0000256" key="6">
    <source>
        <dbReference type="ARBA" id="ARBA00023237"/>
    </source>
</evidence>
<proteinExistence type="inferred from homology"/>
<dbReference type="InterPro" id="IPR012910">
    <property type="entry name" value="Plug_dom"/>
</dbReference>
<dbReference type="InterPro" id="IPR036942">
    <property type="entry name" value="Beta-barrel_TonB_sf"/>
</dbReference>
<dbReference type="Pfam" id="PF07715">
    <property type="entry name" value="Plug"/>
    <property type="match status" value="1"/>
</dbReference>
<keyword evidence="6 7" id="KW-0998">Cell outer membrane</keyword>
<dbReference type="InterPro" id="IPR023997">
    <property type="entry name" value="TonB-dep_OMP_SusC/RagA_CS"/>
</dbReference>
<evidence type="ECO:0000313" key="9">
    <source>
        <dbReference type="EMBL" id="CUP98332.1"/>
    </source>
</evidence>
<name>A0A174SL24_9BACE</name>
<comment type="subcellular location">
    <subcellularLocation>
        <location evidence="1 7">Cell outer membrane</location>
        <topology evidence="1 7">Multi-pass membrane protein</topology>
    </subcellularLocation>
</comment>